<feature type="transmembrane region" description="Helical" evidence="10">
    <location>
        <begin position="114"/>
        <end position="132"/>
    </location>
</feature>
<sequence length="395" mass="43386">MDEYFMFFIIISCILLIPEILKKFNIPGITSVMLAGIIIGPYGIGLVKLDAALEIFAMFGAIFLMFLAGMELDNKTLKEEFKNSTFIAFSSLILPAIGGYAIGKLFGLNTIGALLYAAIFSSHSIGIIYSLMDELNMIKSRFGTTALSATILVDLFSLIALSAIIKMSSATQNLDIVYFILMVFGYIISLLIFIPFISKIIFKKFAKLHVQKIHFVLFIIFISILAGEYIGLHPIIGAFITGIAVSEALSKEEHDKLLNNNLNAIGYGFFIPIFFLTLGMTTDISVLYDLNNIWLILATIITASVLKIGSGYTSFRILKYDKIKSLCGGLLTMPKISASLVAASVGLELGILSREFFVAIVVLSILSSMITPIFVKNLVVKNSSAFVDKCNEEKR</sequence>
<evidence type="ECO:0000256" key="6">
    <source>
        <dbReference type="ARBA" id="ARBA00023053"/>
    </source>
</evidence>
<gene>
    <name evidence="12" type="ordered locus">Maeo_0743</name>
</gene>
<keyword evidence="9" id="KW-0739">Sodium transport</keyword>
<dbReference type="GO" id="GO:0006814">
    <property type="term" value="P:sodium ion transport"/>
    <property type="evidence" value="ECO:0007669"/>
    <property type="project" value="UniProtKB-KW"/>
</dbReference>
<feature type="transmembrane region" description="Helical" evidence="10">
    <location>
        <begin position="356"/>
        <end position="375"/>
    </location>
</feature>
<feature type="transmembrane region" description="Helical" evidence="10">
    <location>
        <begin position="84"/>
        <end position="102"/>
    </location>
</feature>
<feature type="transmembrane region" description="Helical" evidence="10">
    <location>
        <begin position="28"/>
        <end position="45"/>
    </location>
</feature>
<dbReference type="Pfam" id="PF00999">
    <property type="entry name" value="Na_H_Exchanger"/>
    <property type="match status" value="1"/>
</dbReference>
<dbReference type="eggNOG" id="arCOG01953">
    <property type="taxonomic scope" value="Archaea"/>
</dbReference>
<evidence type="ECO:0000256" key="7">
    <source>
        <dbReference type="ARBA" id="ARBA00023065"/>
    </source>
</evidence>
<feature type="transmembrane region" description="Helical" evidence="10">
    <location>
        <begin position="262"/>
        <end position="281"/>
    </location>
</feature>
<keyword evidence="2" id="KW-0813">Transport</keyword>
<keyword evidence="3" id="KW-0050">Antiport</keyword>
<evidence type="ECO:0000259" key="11">
    <source>
        <dbReference type="Pfam" id="PF00999"/>
    </source>
</evidence>
<proteinExistence type="predicted"/>
<evidence type="ECO:0000256" key="8">
    <source>
        <dbReference type="ARBA" id="ARBA00023136"/>
    </source>
</evidence>
<dbReference type="InterPro" id="IPR006153">
    <property type="entry name" value="Cation/H_exchanger_TM"/>
</dbReference>
<evidence type="ECO:0000313" key="13">
    <source>
        <dbReference type="Proteomes" id="UP000001106"/>
    </source>
</evidence>
<evidence type="ECO:0000256" key="2">
    <source>
        <dbReference type="ARBA" id="ARBA00022448"/>
    </source>
</evidence>
<evidence type="ECO:0000313" key="12">
    <source>
        <dbReference type="EMBL" id="ABR56326.1"/>
    </source>
</evidence>
<keyword evidence="6" id="KW-0915">Sodium</keyword>
<evidence type="ECO:0000256" key="1">
    <source>
        <dbReference type="ARBA" id="ARBA00004141"/>
    </source>
</evidence>
<feature type="transmembrane region" description="Helical" evidence="10">
    <location>
        <begin position="209"/>
        <end position="226"/>
    </location>
</feature>
<dbReference type="OrthoDB" id="12029at2157"/>
<keyword evidence="13" id="KW-1185">Reference proteome</keyword>
<feature type="transmembrane region" description="Helical" evidence="10">
    <location>
        <begin position="6"/>
        <end position="21"/>
    </location>
</feature>
<dbReference type="GO" id="GO:0016020">
    <property type="term" value="C:membrane"/>
    <property type="evidence" value="ECO:0007669"/>
    <property type="project" value="UniProtKB-SubCell"/>
</dbReference>
<dbReference type="HOGENOM" id="CLU_005126_7_1_2"/>
<dbReference type="EMBL" id="CP000743">
    <property type="protein sequence ID" value="ABR56326.1"/>
    <property type="molecule type" value="Genomic_DNA"/>
</dbReference>
<evidence type="ECO:0000256" key="3">
    <source>
        <dbReference type="ARBA" id="ARBA00022449"/>
    </source>
</evidence>
<evidence type="ECO:0000256" key="5">
    <source>
        <dbReference type="ARBA" id="ARBA00022989"/>
    </source>
</evidence>
<dbReference type="STRING" id="419665.Maeo_0743"/>
<evidence type="ECO:0000256" key="4">
    <source>
        <dbReference type="ARBA" id="ARBA00022692"/>
    </source>
</evidence>
<feature type="transmembrane region" description="Helical" evidence="10">
    <location>
        <begin position="293"/>
        <end position="315"/>
    </location>
</feature>
<organism evidence="12 13">
    <name type="scientific">Methanococcus aeolicus (strain ATCC BAA-1280 / DSM 17508 / OCM 812 / Nankai-3)</name>
    <dbReference type="NCBI Taxonomy" id="419665"/>
    <lineage>
        <taxon>Archaea</taxon>
        <taxon>Methanobacteriati</taxon>
        <taxon>Methanobacteriota</taxon>
        <taxon>Methanomada group</taxon>
        <taxon>Methanococci</taxon>
        <taxon>Methanococcales</taxon>
        <taxon>Methanococcaceae</taxon>
        <taxon>Methanococcus</taxon>
    </lineage>
</organism>
<dbReference type="Proteomes" id="UP000001106">
    <property type="component" value="Chromosome"/>
</dbReference>
<dbReference type="GO" id="GO:0015297">
    <property type="term" value="F:antiporter activity"/>
    <property type="evidence" value="ECO:0007669"/>
    <property type="project" value="UniProtKB-KW"/>
</dbReference>
<keyword evidence="5 10" id="KW-1133">Transmembrane helix</keyword>
<comment type="subcellular location">
    <subcellularLocation>
        <location evidence="1">Membrane</location>
        <topology evidence="1">Multi-pass membrane protein</topology>
    </subcellularLocation>
</comment>
<evidence type="ECO:0000256" key="9">
    <source>
        <dbReference type="ARBA" id="ARBA00023201"/>
    </source>
</evidence>
<dbReference type="AlphaFoldDB" id="A6UV04"/>
<feature type="transmembrane region" description="Helical" evidence="10">
    <location>
        <begin position="176"/>
        <end position="197"/>
    </location>
</feature>
<dbReference type="RefSeq" id="WP_011973458.1">
    <property type="nucleotide sequence ID" value="NC_009635.1"/>
</dbReference>
<keyword evidence="4 10" id="KW-0812">Transmembrane</keyword>
<keyword evidence="8 10" id="KW-0472">Membrane</keyword>
<dbReference type="InterPro" id="IPR038770">
    <property type="entry name" value="Na+/solute_symporter_sf"/>
</dbReference>
<reference evidence="12" key="1">
    <citation type="submission" date="2007-06" db="EMBL/GenBank/DDBJ databases">
        <title>Complete sequence of Methanococcus aeolicus Nankai-3.</title>
        <authorList>
            <consortium name="US DOE Joint Genome Institute"/>
            <person name="Copeland A."/>
            <person name="Lucas S."/>
            <person name="Lapidus A."/>
            <person name="Barry K."/>
            <person name="Glavina del Rio T."/>
            <person name="Dalin E."/>
            <person name="Tice H."/>
            <person name="Pitluck S."/>
            <person name="Chain P."/>
            <person name="Malfatti S."/>
            <person name="Shin M."/>
            <person name="Vergez L."/>
            <person name="Schmutz J."/>
            <person name="Larimer F."/>
            <person name="Land M."/>
            <person name="Hauser L."/>
            <person name="Kyrpides N."/>
            <person name="Lykidis A."/>
            <person name="Sieprawska-Lupa M."/>
            <person name="Whitman W.B."/>
            <person name="Richardson P."/>
        </authorList>
    </citation>
    <scope>NUCLEOTIDE SEQUENCE [LARGE SCALE GENOMIC DNA]</scope>
    <source>
        <strain evidence="12">Nankai-3</strain>
    </source>
</reference>
<name>A6UV04_META3</name>
<dbReference type="KEGG" id="mae:Maeo_0743"/>
<dbReference type="PANTHER" id="PTHR43562">
    <property type="entry name" value="NAPA-TYPE SODIUM/HYDROGEN ANTIPORTER"/>
    <property type="match status" value="1"/>
</dbReference>
<feature type="transmembrane region" description="Helical" evidence="10">
    <location>
        <begin position="51"/>
        <end position="72"/>
    </location>
</feature>
<feature type="transmembrane region" description="Helical" evidence="10">
    <location>
        <begin position="144"/>
        <end position="164"/>
    </location>
</feature>
<feature type="domain" description="Cation/H+ exchanger transmembrane" evidence="11">
    <location>
        <begin position="12"/>
        <end position="379"/>
    </location>
</feature>
<dbReference type="GO" id="GO:1902600">
    <property type="term" value="P:proton transmembrane transport"/>
    <property type="evidence" value="ECO:0007669"/>
    <property type="project" value="InterPro"/>
</dbReference>
<accession>A6UV04</accession>
<dbReference type="Gene3D" id="1.20.1530.20">
    <property type="match status" value="1"/>
</dbReference>
<dbReference type="GeneID" id="5326400"/>
<keyword evidence="7" id="KW-0406">Ion transport</keyword>
<dbReference type="PANTHER" id="PTHR43562:SF3">
    <property type="entry name" value="SODIUM ION_PROTON EXCHANGER (EUROFUNG)"/>
    <property type="match status" value="1"/>
</dbReference>
<evidence type="ECO:0000256" key="10">
    <source>
        <dbReference type="SAM" id="Phobius"/>
    </source>
</evidence>
<protein>
    <submittedName>
        <fullName evidence="12">Sodium/hydrogen exchanger</fullName>
    </submittedName>
</protein>